<evidence type="ECO:0000256" key="1">
    <source>
        <dbReference type="SAM" id="Phobius"/>
    </source>
</evidence>
<evidence type="ECO:0008006" key="4">
    <source>
        <dbReference type="Google" id="ProtNLM"/>
    </source>
</evidence>
<dbReference type="RefSeq" id="WP_185056441.1">
    <property type="nucleotide sequence ID" value="NZ_BAABIX010000049.1"/>
</dbReference>
<organism evidence="2 3">
    <name type="scientific">Thermocatellispora tengchongensis</name>
    <dbReference type="NCBI Taxonomy" id="1073253"/>
    <lineage>
        <taxon>Bacteria</taxon>
        <taxon>Bacillati</taxon>
        <taxon>Actinomycetota</taxon>
        <taxon>Actinomycetes</taxon>
        <taxon>Streptosporangiales</taxon>
        <taxon>Streptosporangiaceae</taxon>
        <taxon>Thermocatellispora</taxon>
    </lineage>
</organism>
<protein>
    <recommendedName>
        <fullName evidence="4">ABC transporter permease</fullName>
    </recommendedName>
</protein>
<keyword evidence="1" id="KW-1133">Transmembrane helix</keyword>
<dbReference type="Pfam" id="PF12730">
    <property type="entry name" value="ABC2_membrane_4"/>
    <property type="match status" value="1"/>
</dbReference>
<dbReference type="AlphaFoldDB" id="A0A840PNJ8"/>
<evidence type="ECO:0000313" key="3">
    <source>
        <dbReference type="Proteomes" id="UP000578449"/>
    </source>
</evidence>
<reference evidence="2 3" key="1">
    <citation type="submission" date="2020-08" db="EMBL/GenBank/DDBJ databases">
        <title>Genomic Encyclopedia of Type Strains, Phase IV (KMG-IV): sequencing the most valuable type-strain genomes for metagenomic binning, comparative biology and taxonomic classification.</title>
        <authorList>
            <person name="Goeker M."/>
        </authorList>
    </citation>
    <scope>NUCLEOTIDE SEQUENCE [LARGE SCALE GENOMIC DNA]</scope>
    <source>
        <strain evidence="2 3">DSM 45615</strain>
    </source>
</reference>
<comment type="caution">
    <text evidence="2">The sequence shown here is derived from an EMBL/GenBank/DDBJ whole genome shotgun (WGS) entry which is preliminary data.</text>
</comment>
<feature type="transmembrane region" description="Helical" evidence="1">
    <location>
        <begin position="20"/>
        <end position="41"/>
    </location>
</feature>
<name>A0A840PNJ8_9ACTN</name>
<keyword evidence="3" id="KW-1185">Reference proteome</keyword>
<feature type="transmembrane region" description="Helical" evidence="1">
    <location>
        <begin position="234"/>
        <end position="254"/>
    </location>
</feature>
<feature type="transmembrane region" description="Helical" evidence="1">
    <location>
        <begin position="180"/>
        <end position="197"/>
    </location>
</feature>
<feature type="transmembrane region" description="Helical" evidence="1">
    <location>
        <begin position="102"/>
        <end position="127"/>
    </location>
</feature>
<keyword evidence="1" id="KW-0472">Membrane</keyword>
<proteinExistence type="predicted"/>
<sequence length="260" mass="26806">MSDALAAEWIKLRTVRSTPVILAVVLALCGAALLLVVYFVVTYDSLPPEGRARSALSPMGPLVEMVASLAMAVLGMLAITSEHATGMIRATYAAIPDRRRVLAAKAAVVGAVALVTGQVTVLGTAALEKLIVAGRPIRGQSAQSIAEQLPHILAMGLMVAVFALFGLGLGAILRSTPGALSTLAGLWYVLPIVVNNLPEPWHEWVGSVLPGALAGQLAGTGNPNSVYGSSLPPAAALAVMAAYAVVPLAVAVHLDRRRDT</sequence>
<accession>A0A840PNJ8</accession>
<dbReference type="EMBL" id="JACHGN010000031">
    <property type="protein sequence ID" value="MBB5139613.1"/>
    <property type="molecule type" value="Genomic_DNA"/>
</dbReference>
<dbReference type="Proteomes" id="UP000578449">
    <property type="component" value="Unassembled WGS sequence"/>
</dbReference>
<feature type="transmembrane region" description="Helical" evidence="1">
    <location>
        <begin position="61"/>
        <end position="81"/>
    </location>
</feature>
<gene>
    <name evidence="2" type="ORF">HNP84_009377</name>
</gene>
<feature type="transmembrane region" description="Helical" evidence="1">
    <location>
        <begin position="152"/>
        <end position="173"/>
    </location>
</feature>
<evidence type="ECO:0000313" key="2">
    <source>
        <dbReference type="EMBL" id="MBB5139613.1"/>
    </source>
</evidence>
<keyword evidence="1" id="KW-0812">Transmembrane</keyword>